<proteinExistence type="inferred from homology"/>
<feature type="transmembrane region" description="Helical" evidence="8">
    <location>
        <begin position="719"/>
        <end position="740"/>
    </location>
</feature>
<protein>
    <recommendedName>
        <fullName evidence="11">Nitrate transporter</fullName>
    </recommendedName>
</protein>
<feature type="transmembrane region" description="Helical" evidence="8">
    <location>
        <begin position="69"/>
        <end position="91"/>
    </location>
</feature>
<evidence type="ECO:0000256" key="7">
    <source>
        <dbReference type="SAM" id="MobiDB-lite"/>
    </source>
</evidence>
<feature type="transmembrane region" description="Helical" evidence="8">
    <location>
        <begin position="644"/>
        <end position="666"/>
    </location>
</feature>
<feature type="transmembrane region" description="Helical" evidence="8">
    <location>
        <begin position="509"/>
        <end position="529"/>
    </location>
</feature>
<name>A0AAD8I055_9APIA</name>
<dbReference type="Pfam" id="PF00854">
    <property type="entry name" value="PTR2"/>
    <property type="match status" value="2"/>
</dbReference>
<feature type="transmembrane region" description="Helical" evidence="8">
    <location>
        <begin position="221"/>
        <end position="240"/>
    </location>
</feature>
<feature type="region of interest" description="Disordered" evidence="7">
    <location>
        <begin position="276"/>
        <end position="313"/>
    </location>
</feature>
<feature type="transmembrane region" description="Helical" evidence="8">
    <location>
        <begin position="761"/>
        <end position="784"/>
    </location>
</feature>
<accession>A0AAD8I055</accession>
<dbReference type="Gene3D" id="1.20.1250.20">
    <property type="entry name" value="MFS general substrate transporter like domains"/>
    <property type="match status" value="2"/>
</dbReference>
<feature type="transmembrane region" description="Helical" evidence="8">
    <location>
        <begin position="427"/>
        <end position="446"/>
    </location>
</feature>
<feature type="transmembrane region" description="Helical" evidence="8">
    <location>
        <begin position="963"/>
        <end position="981"/>
    </location>
</feature>
<evidence type="ECO:0008006" key="11">
    <source>
        <dbReference type="Google" id="ProtNLM"/>
    </source>
</evidence>
<feature type="transmembrane region" description="Helical" evidence="8">
    <location>
        <begin position="1041"/>
        <end position="1061"/>
    </location>
</feature>
<gene>
    <name evidence="9" type="ORF">POM88_032699</name>
</gene>
<evidence type="ECO:0000256" key="6">
    <source>
        <dbReference type="ARBA" id="ARBA00044504"/>
    </source>
</evidence>
<reference evidence="9" key="1">
    <citation type="submission" date="2023-02" db="EMBL/GenBank/DDBJ databases">
        <title>Genome of toxic invasive species Heracleum sosnowskyi carries increased number of genes despite the absence of recent whole-genome duplications.</title>
        <authorList>
            <person name="Schelkunov M."/>
            <person name="Shtratnikova V."/>
            <person name="Makarenko M."/>
            <person name="Klepikova A."/>
            <person name="Omelchenko D."/>
            <person name="Novikova G."/>
            <person name="Obukhova E."/>
            <person name="Bogdanov V."/>
            <person name="Penin A."/>
            <person name="Logacheva M."/>
        </authorList>
    </citation>
    <scope>NUCLEOTIDE SEQUENCE</scope>
    <source>
        <strain evidence="9">Hsosn_3</strain>
        <tissue evidence="9">Leaf</tissue>
    </source>
</reference>
<dbReference type="CDD" id="cd17414">
    <property type="entry name" value="MFS_NPF4"/>
    <property type="match status" value="1"/>
</dbReference>
<comment type="similarity">
    <text evidence="6">Belongs to the major facilitator superfamily. Phosphate:H(+) symporter (TC 2.A.1.9) family.</text>
</comment>
<feature type="transmembrane region" description="Helical" evidence="8">
    <location>
        <begin position="98"/>
        <end position="117"/>
    </location>
</feature>
<evidence type="ECO:0000256" key="4">
    <source>
        <dbReference type="ARBA" id="ARBA00022989"/>
    </source>
</evidence>
<sequence length="1155" mass="126104">MEVVEQQTKTWEGYVDWRKKPAIKGRHGGMLAASFVLVVEVLENLAFLANASNLVIYLKDHMNMLPSDSANSVTNFMGTAFLLALLGGFLSDAFFTSYYIYLTSAAVEFLGLLILTVQARSASLKPPNCEVHDTGCHEVDGAKAAMLFIGLYLVALGVGGIKGSLPTHGAEQFDEHTPEGRKQRSTFFNYYVFCLSLGGLIAVTLVVWIEDNKGWEWGFGISTLTILLSIPVFLSGTLFYRNKIPSGSPLTTIFKVLMACALNSCVSVARSPSNAIASMSPSPSHQTPSNTEAEQTIEKSGKHGDPDNGPSESLRFLNRAVTRKPAYRTLQCSISQVEDVKIVLKILPIFACTIMLSCCLAQLSTYSVQQAATMNTKLGSLKVPPASLPFFPVVFIMILAPIYDHFIIPAMRKATKTETGITHLQRIGIGLVLSIIAMGVAALVEIKRKRIATDSGLDTIAPLPISFFWIAFQYLFLGSADLFTIAGLLEFFFTEAPSSMRSLATSLTWASLALGYYLSSLIVSVVNSATDMVTRDFGRHACWIRALAIPLLFTRAFTLVNGSDACCEGSAAKPMLEVVEQQMKTWEGYVDRRKKPAIKGRHGGMLAASFVLVVEVLENLAFTANASNLVIYLKDHMNMLPSDSANSVTNFKGTAFLLALLGGFLSDAFFTSYSIYLTSAAVEFLGLLILTVQARSASLKPPNCEVHDTGCHEVDGAKAAMLLIGLYLVALGVGGIKGSLPTHGAEQFDEHTPEGRKQRSTFFNYFVFCLSLGLLIAVTLVVWIEDNKGWEWGFGISTLTILLSIPIFHSGSLFYRNKIPNGSPLTTIFKVLMASALNSCISVARSPSNAIANMPPSPSHQTPSNTEAEQATEESGKHGDPDDGPSESLRFLNRAVTRRPAYRTLQCSVSQVEDVKIVLKILPVFACTIMLSCCLAQLSTYSIQQAATMNTKLGSLKVPPASLPFFPVVFIMILAPIYDHFIIPSMRKATKTETGITHLQRIGVGLVLSIIAMGIAALVEIKRKRIATDSGLDTSAPLPISFFWIAFQYLFLGSADLFTIAGQLEFFFTETPSSMRSLATSLTWASLAMGYYLSSLIVSVVNSTTGTSNTTAWLSGKNLNHFHLERFYWLLCVLSGLNFLHYLFWASRYKYRSLN</sequence>
<dbReference type="GO" id="GO:0022857">
    <property type="term" value="F:transmembrane transporter activity"/>
    <property type="evidence" value="ECO:0007669"/>
    <property type="project" value="InterPro"/>
</dbReference>
<feature type="transmembrane region" description="Helical" evidence="8">
    <location>
        <begin position="603"/>
        <end position="624"/>
    </location>
</feature>
<feature type="transmembrane region" description="Helical" evidence="8">
    <location>
        <begin position="1002"/>
        <end position="1021"/>
    </location>
</feature>
<evidence type="ECO:0000256" key="3">
    <source>
        <dbReference type="ARBA" id="ARBA00022692"/>
    </source>
</evidence>
<dbReference type="InterPro" id="IPR036259">
    <property type="entry name" value="MFS_trans_sf"/>
</dbReference>
<keyword evidence="3 8" id="KW-0812">Transmembrane</keyword>
<feature type="transmembrane region" description="Helical" evidence="8">
    <location>
        <begin position="921"/>
        <end position="943"/>
    </location>
</feature>
<evidence type="ECO:0000256" key="8">
    <source>
        <dbReference type="SAM" id="Phobius"/>
    </source>
</evidence>
<keyword evidence="5 8" id="KW-0472">Membrane</keyword>
<feature type="transmembrane region" description="Helical" evidence="8">
    <location>
        <begin position="388"/>
        <end position="407"/>
    </location>
</feature>
<evidence type="ECO:0000313" key="9">
    <source>
        <dbReference type="EMBL" id="KAK1376506.1"/>
    </source>
</evidence>
<feature type="compositionally biased region" description="Polar residues" evidence="7">
    <location>
        <begin position="859"/>
        <end position="869"/>
    </location>
</feature>
<feature type="transmembrane region" description="Helical" evidence="8">
    <location>
        <begin position="28"/>
        <end position="49"/>
    </location>
</feature>
<feature type="transmembrane region" description="Helical" evidence="8">
    <location>
        <begin position="1082"/>
        <end position="1101"/>
    </location>
</feature>
<feature type="transmembrane region" description="Helical" evidence="8">
    <location>
        <begin position="790"/>
        <end position="808"/>
    </location>
</feature>
<evidence type="ECO:0000256" key="2">
    <source>
        <dbReference type="ARBA" id="ARBA00005982"/>
    </source>
</evidence>
<evidence type="ECO:0000313" key="10">
    <source>
        <dbReference type="Proteomes" id="UP001237642"/>
    </source>
</evidence>
<comment type="caution">
    <text evidence="9">The sequence shown here is derived from an EMBL/GenBank/DDBJ whole genome shotgun (WGS) entry which is preliminary data.</text>
</comment>
<feature type="transmembrane region" description="Helical" evidence="8">
    <location>
        <begin position="467"/>
        <end position="489"/>
    </location>
</feature>
<dbReference type="AlphaFoldDB" id="A0AAD8I055"/>
<keyword evidence="10" id="KW-1185">Reference proteome</keyword>
<feature type="compositionally biased region" description="Polar residues" evidence="7">
    <location>
        <begin position="276"/>
        <end position="294"/>
    </location>
</feature>
<organism evidence="9 10">
    <name type="scientific">Heracleum sosnowskyi</name>
    <dbReference type="NCBI Taxonomy" id="360622"/>
    <lineage>
        <taxon>Eukaryota</taxon>
        <taxon>Viridiplantae</taxon>
        <taxon>Streptophyta</taxon>
        <taxon>Embryophyta</taxon>
        <taxon>Tracheophyta</taxon>
        <taxon>Spermatophyta</taxon>
        <taxon>Magnoliopsida</taxon>
        <taxon>eudicotyledons</taxon>
        <taxon>Gunneridae</taxon>
        <taxon>Pentapetalae</taxon>
        <taxon>asterids</taxon>
        <taxon>campanulids</taxon>
        <taxon>Apiales</taxon>
        <taxon>Apiaceae</taxon>
        <taxon>Apioideae</taxon>
        <taxon>apioid superclade</taxon>
        <taxon>Tordylieae</taxon>
        <taxon>Tordyliinae</taxon>
        <taxon>Heracleum</taxon>
    </lineage>
</organism>
<dbReference type="EMBL" id="JAUIZM010000007">
    <property type="protein sequence ID" value="KAK1376506.1"/>
    <property type="molecule type" value="Genomic_DNA"/>
</dbReference>
<feature type="transmembrane region" description="Helical" evidence="8">
    <location>
        <begin position="144"/>
        <end position="165"/>
    </location>
</feature>
<dbReference type="PANTHER" id="PTHR11654">
    <property type="entry name" value="OLIGOPEPTIDE TRANSPORTER-RELATED"/>
    <property type="match status" value="1"/>
</dbReference>
<evidence type="ECO:0000256" key="5">
    <source>
        <dbReference type="ARBA" id="ARBA00023136"/>
    </source>
</evidence>
<comment type="subcellular location">
    <subcellularLocation>
        <location evidence="1">Membrane</location>
        <topology evidence="1">Multi-pass membrane protein</topology>
    </subcellularLocation>
</comment>
<dbReference type="Proteomes" id="UP001237642">
    <property type="component" value="Unassembled WGS sequence"/>
</dbReference>
<feature type="transmembrane region" description="Helical" evidence="8">
    <location>
        <begin position="1127"/>
        <end position="1145"/>
    </location>
</feature>
<feature type="transmembrane region" description="Helical" evidence="8">
    <location>
        <begin position="673"/>
        <end position="692"/>
    </location>
</feature>
<feature type="region of interest" description="Disordered" evidence="7">
    <location>
        <begin position="852"/>
        <end position="888"/>
    </location>
</feature>
<keyword evidence="4 8" id="KW-1133">Transmembrane helix</keyword>
<feature type="compositionally biased region" description="Basic and acidic residues" evidence="7">
    <location>
        <begin position="296"/>
        <end position="306"/>
    </location>
</feature>
<feature type="transmembrane region" description="Helical" evidence="8">
    <location>
        <begin position="186"/>
        <end position="209"/>
    </location>
</feature>
<evidence type="ECO:0000256" key="1">
    <source>
        <dbReference type="ARBA" id="ARBA00004141"/>
    </source>
</evidence>
<dbReference type="GO" id="GO:0016020">
    <property type="term" value="C:membrane"/>
    <property type="evidence" value="ECO:0007669"/>
    <property type="project" value="UniProtKB-SubCell"/>
</dbReference>
<reference evidence="9" key="2">
    <citation type="submission" date="2023-05" db="EMBL/GenBank/DDBJ databases">
        <authorList>
            <person name="Schelkunov M.I."/>
        </authorList>
    </citation>
    <scope>NUCLEOTIDE SEQUENCE</scope>
    <source>
        <strain evidence="9">Hsosn_3</strain>
        <tissue evidence="9">Leaf</tissue>
    </source>
</reference>
<comment type="similarity">
    <text evidence="2">Belongs to the major facilitator superfamily. Proton-dependent oligopeptide transporter (POT/PTR) (TC 2.A.17) family.</text>
</comment>
<dbReference type="InterPro" id="IPR000109">
    <property type="entry name" value="POT_fam"/>
</dbReference>
<dbReference type="SUPFAM" id="SSF103473">
    <property type="entry name" value="MFS general substrate transporter"/>
    <property type="match status" value="2"/>
</dbReference>